<reference evidence="1" key="1">
    <citation type="journal article" date="2015" name="Nature">
        <title>Complex archaea that bridge the gap between prokaryotes and eukaryotes.</title>
        <authorList>
            <person name="Spang A."/>
            <person name="Saw J.H."/>
            <person name="Jorgensen S.L."/>
            <person name="Zaremba-Niedzwiedzka K."/>
            <person name="Martijn J."/>
            <person name="Lind A.E."/>
            <person name="van Eijk R."/>
            <person name="Schleper C."/>
            <person name="Guy L."/>
            <person name="Ettema T.J."/>
        </authorList>
    </citation>
    <scope>NUCLEOTIDE SEQUENCE</scope>
</reference>
<protein>
    <submittedName>
        <fullName evidence="1">Uncharacterized protein</fullName>
    </submittedName>
</protein>
<comment type="caution">
    <text evidence="1">The sequence shown here is derived from an EMBL/GenBank/DDBJ whole genome shotgun (WGS) entry which is preliminary data.</text>
</comment>
<dbReference type="AlphaFoldDB" id="A0A0F8ZEJ4"/>
<dbReference type="EMBL" id="LAZR01060823">
    <property type="protein sequence ID" value="KKK64879.1"/>
    <property type="molecule type" value="Genomic_DNA"/>
</dbReference>
<name>A0A0F8ZEJ4_9ZZZZ</name>
<organism evidence="1">
    <name type="scientific">marine sediment metagenome</name>
    <dbReference type="NCBI Taxonomy" id="412755"/>
    <lineage>
        <taxon>unclassified sequences</taxon>
        <taxon>metagenomes</taxon>
        <taxon>ecological metagenomes</taxon>
    </lineage>
</organism>
<proteinExistence type="predicted"/>
<accession>A0A0F8ZEJ4</accession>
<sequence>MTKMYESPFLVSRALGNMLKNKEYFNELVEAAGNVYTYIVSNYKLLTHCF</sequence>
<evidence type="ECO:0000313" key="1">
    <source>
        <dbReference type="EMBL" id="KKK64879.1"/>
    </source>
</evidence>
<gene>
    <name evidence="1" type="ORF">LCGC14_2979770</name>
</gene>